<name>A0A2T7E5Q7_9POAL</name>
<evidence type="ECO:0000313" key="2">
    <source>
        <dbReference type="EMBL" id="PUZ63162.1"/>
    </source>
</evidence>
<dbReference type="Gramene" id="PUZ63162">
    <property type="protein sequence ID" value="PUZ63162"/>
    <property type="gene ID" value="GQ55_3G045700"/>
</dbReference>
<evidence type="ECO:0000313" key="3">
    <source>
        <dbReference type="Proteomes" id="UP000244336"/>
    </source>
</evidence>
<protein>
    <submittedName>
        <fullName evidence="2">Uncharacterized protein</fullName>
    </submittedName>
</protein>
<proteinExistence type="predicted"/>
<dbReference type="AlphaFoldDB" id="A0A2T7E5Q7"/>
<feature type="region of interest" description="Disordered" evidence="1">
    <location>
        <begin position="68"/>
        <end position="165"/>
    </location>
</feature>
<gene>
    <name evidence="2" type="ORF">GQ55_3G045700</name>
</gene>
<accession>A0A2T7E5Q7</accession>
<sequence length="222" mass="23781">MGPRRHPFPFPFLSSPATLSSPVLASLLSIPGLPSPPPSPIGPSPPPPITLARQHCCTTAYPRGGAWRPAAAPPHAAGRGATAASIGRPAQGAAGASIGGVTRRRGTPAAAAGSHGRSLASIWRRAHGPGQRRRRRPMRRPTTTTTRRRRLSAAHHPRRAGQQLRGRCRERPLEVHVHKDTLPHATVGGGQEEHVDVRVLAVGAGRRTCPSRRRRRETARRN</sequence>
<organism evidence="2 3">
    <name type="scientific">Panicum hallii var. hallii</name>
    <dbReference type="NCBI Taxonomy" id="1504633"/>
    <lineage>
        <taxon>Eukaryota</taxon>
        <taxon>Viridiplantae</taxon>
        <taxon>Streptophyta</taxon>
        <taxon>Embryophyta</taxon>
        <taxon>Tracheophyta</taxon>
        <taxon>Spermatophyta</taxon>
        <taxon>Magnoliopsida</taxon>
        <taxon>Liliopsida</taxon>
        <taxon>Poales</taxon>
        <taxon>Poaceae</taxon>
        <taxon>PACMAD clade</taxon>
        <taxon>Panicoideae</taxon>
        <taxon>Panicodae</taxon>
        <taxon>Paniceae</taxon>
        <taxon>Panicinae</taxon>
        <taxon>Panicum</taxon>
        <taxon>Panicum sect. Panicum</taxon>
    </lineage>
</organism>
<feature type="compositionally biased region" description="Low complexity" evidence="1">
    <location>
        <begin position="68"/>
        <end position="88"/>
    </location>
</feature>
<dbReference type="EMBL" id="CM009751">
    <property type="protein sequence ID" value="PUZ63162.1"/>
    <property type="molecule type" value="Genomic_DNA"/>
</dbReference>
<keyword evidence="3" id="KW-1185">Reference proteome</keyword>
<dbReference type="Proteomes" id="UP000244336">
    <property type="component" value="Chromosome 3"/>
</dbReference>
<evidence type="ECO:0000256" key="1">
    <source>
        <dbReference type="SAM" id="MobiDB-lite"/>
    </source>
</evidence>
<reference evidence="2 3" key="1">
    <citation type="submission" date="2018-04" db="EMBL/GenBank/DDBJ databases">
        <title>WGS assembly of Panicum hallii var. hallii HAL2.</title>
        <authorList>
            <person name="Lovell J."/>
            <person name="Jenkins J."/>
            <person name="Lowry D."/>
            <person name="Mamidi S."/>
            <person name="Sreedasyam A."/>
            <person name="Weng X."/>
            <person name="Barry K."/>
            <person name="Bonette J."/>
            <person name="Campitelli B."/>
            <person name="Daum C."/>
            <person name="Gordon S."/>
            <person name="Gould B."/>
            <person name="Lipzen A."/>
            <person name="MacQueen A."/>
            <person name="Palacio-Mejia J."/>
            <person name="Plott C."/>
            <person name="Shakirov E."/>
            <person name="Shu S."/>
            <person name="Yoshinaga Y."/>
            <person name="Zane M."/>
            <person name="Rokhsar D."/>
            <person name="Grimwood J."/>
            <person name="Schmutz J."/>
            <person name="Juenger T."/>
        </authorList>
    </citation>
    <scope>NUCLEOTIDE SEQUENCE [LARGE SCALE GENOMIC DNA]</scope>
    <source>
        <strain evidence="3">cv. HAL2</strain>
    </source>
</reference>
<feature type="compositionally biased region" description="Basic residues" evidence="1">
    <location>
        <begin position="146"/>
        <end position="159"/>
    </location>
</feature>
<feature type="compositionally biased region" description="Basic residues" evidence="1">
    <location>
        <begin position="124"/>
        <end position="139"/>
    </location>
</feature>